<name>A0ACB8XQ66_ARCLA</name>
<dbReference type="Proteomes" id="UP001055879">
    <property type="component" value="Linkage Group LG15"/>
</dbReference>
<comment type="caution">
    <text evidence="1">The sequence shown here is derived from an EMBL/GenBank/DDBJ whole genome shotgun (WGS) entry which is preliminary data.</text>
</comment>
<keyword evidence="2" id="KW-1185">Reference proteome</keyword>
<proteinExistence type="predicted"/>
<organism evidence="1 2">
    <name type="scientific">Arctium lappa</name>
    <name type="common">Greater burdock</name>
    <name type="synonym">Lappa major</name>
    <dbReference type="NCBI Taxonomy" id="4217"/>
    <lineage>
        <taxon>Eukaryota</taxon>
        <taxon>Viridiplantae</taxon>
        <taxon>Streptophyta</taxon>
        <taxon>Embryophyta</taxon>
        <taxon>Tracheophyta</taxon>
        <taxon>Spermatophyta</taxon>
        <taxon>Magnoliopsida</taxon>
        <taxon>eudicotyledons</taxon>
        <taxon>Gunneridae</taxon>
        <taxon>Pentapetalae</taxon>
        <taxon>asterids</taxon>
        <taxon>campanulids</taxon>
        <taxon>Asterales</taxon>
        <taxon>Asteraceae</taxon>
        <taxon>Carduoideae</taxon>
        <taxon>Cardueae</taxon>
        <taxon>Arctiinae</taxon>
        <taxon>Arctium</taxon>
    </lineage>
</organism>
<evidence type="ECO:0000313" key="1">
    <source>
        <dbReference type="EMBL" id="KAI3672494.1"/>
    </source>
</evidence>
<evidence type="ECO:0000313" key="2">
    <source>
        <dbReference type="Proteomes" id="UP001055879"/>
    </source>
</evidence>
<reference evidence="1 2" key="2">
    <citation type="journal article" date="2022" name="Mol. Ecol. Resour.">
        <title>The genomes of chicory, endive, great burdock and yacon provide insights into Asteraceae paleo-polyploidization history and plant inulin production.</title>
        <authorList>
            <person name="Fan W."/>
            <person name="Wang S."/>
            <person name="Wang H."/>
            <person name="Wang A."/>
            <person name="Jiang F."/>
            <person name="Liu H."/>
            <person name="Zhao H."/>
            <person name="Xu D."/>
            <person name="Zhang Y."/>
        </authorList>
    </citation>
    <scope>NUCLEOTIDE SEQUENCE [LARGE SCALE GENOMIC DNA]</scope>
    <source>
        <strain evidence="2">cv. Niubang</strain>
    </source>
</reference>
<gene>
    <name evidence="1" type="ORF">L6452_38583</name>
</gene>
<accession>A0ACB8XQ66</accession>
<dbReference type="EMBL" id="CM042061">
    <property type="protein sequence ID" value="KAI3672494.1"/>
    <property type="molecule type" value="Genomic_DNA"/>
</dbReference>
<reference evidence="2" key="1">
    <citation type="journal article" date="2022" name="Mol. Ecol. Resour.">
        <title>The genomes of chicory, endive, great burdock and yacon provide insights into Asteraceae palaeo-polyploidization history and plant inulin production.</title>
        <authorList>
            <person name="Fan W."/>
            <person name="Wang S."/>
            <person name="Wang H."/>
            <person name="Wang A."/>
            <person name="Jiang F."/>
            <person name="Liu H."/>
            <person name="Zhao H."/>
            <person name="Xu D."/>
            <person name="Zhang Y."/>
        </authorList>
    </citation>
    <scope>NUCLEOTIDE SEQUENCE [LARGE SCALE GENOMIC DNA]</scope>
    <source>
        <strain evidence="2">cv. Niubang</strain>
    </source>
</reference>
<protein>
    <submittedName>
        <fullName evidence="1">Uncharacterized protein</fullName>
    </submittedName>
</protein>
<sequence length="92" mass="10768">MLIILLQVVDYKPIVDYKAKVDYFCRTDELVSMFDHMVEVWPLKPQKMELLKNSAFHRTSCGFSATIIIEANRNKFGIKELTRTGKVHMVFE</sequence>